<reference evidence="1 2" key="1">
    <citation type="submission" date="2020-08" db="EMBL/GenBank/DDBJ databases">
        <title>Genome sequence of Hymenobacter qilianensis JCM 19763T.</title>
        <authorList>
            <person name="Hyun D.-W."/>
            <person name="Bae J.-W."/>
        </authorList>
    </citation>
    <scope>NUCLEOTIDE SEQUENCE [LARGE SCALE GENOMIC DNA]</scope>
    <source>
        <strain evidence="1 2">JCM 19763</strain>
    </source>
</reference>
<organism evidence="1 2">
    <name type="scientific">Hymenobacter qilianensis</name>
    <dbReference type="NCBI Taxonomy" id="1385715"/>
    <lineage>
        <taxon>Bacteria</taxon>
        <taxon>Pseudomonadati</taxon>
        <taxon>Bacteroidota</taxon>
        <taxon>Cytophagia</taxon>
        <taxon>Cytophagales</taxon>
        <taxon>Hymenobacteraceae</taxon>
        <taxon>Hymenobacter</taxon>
    </lineage>
</organism>
<sequence>MPYILHLSRRILQVRYRIFAPVKRPLTHRIFSGLLALLILAASVGLTVQRRTCNVSGRSTANITFRAAVDACQPSNNVLDCGASVASQLRQACCDLATDFHKLSAPAPASLGGKFLAGPAISPWPATTVWPPIPASPLLAQAACRWYASDASPPSRAGRVLLAFGCILVV</sequence>
<keyword evidence="2" id="KW-1185">Reference proteome</keyword>
<gene>
    <name evidence="1" type="ORF">H9L05_01250</name>
</gene>
<protein>
    <submittedName>
        <fullName evidence="1">Uncharacterized protein</fullName>
    </submittedName>
</protein>
<name>A0A7H0GVY0_9BACT</name>
<dbReference type="Proteomes" id="UP000516093">
    <property type="component" value="Chromosome"/>
</dbReference>
<evidence type="ECO:0000313" key="1">
    <source>
        <dbReference type="EMBL" id="QNP52446.1"/>
    </source>
</evidence>
<dbReference type="EMBL" id="CP060784">
    <property type="protein sequence ID" value="QNP52446.1"/>
    <property type="molecule type" value="Genomic_DNA"/>
</dbReference>
<dbReference type="RefSeq" id="WP_187732701.1">
    <property type="nucleotide sequence ID" value="NZ_BMFN01000002.1"/>
</dbReference>
<dbReference type="AlphaFoldDB" id="A0A7H0GVY0"/>
<proteinExistence type="predicted"/>
<dbReference type="KEGG" id="hqi:H9L05_01250"/>
<evidence type="ECO:0000313" key="2">
    <source>
        <dbReference type="Proteomes" id="UP000516093"/>
    </source>
</evidence>
<accession>A0A7H0GVY0</accession>